<keyword evidence="1" id="KW-1133">Transmembrane helix</keyword>
<organism evidence="2 3">
    <name type="scientific">Candidatus Magasanikbacteria bacterium RIFCSPHIGHO2_01_FULL_33_34</name>
    <dbReference type="NCBI Taxonomy" id="1798671"/>
    <lineage>
        <taxon>Bacteria</taxon>
        <taxon>Candidatus Magasanikiibacteriota</taxon>
    </lineage>
</organism>
<evidence type="ECO:0000313" key="2">
    <source>
        <dbReference type="EMBL" id="OGH59779.1"/>
    </source>
</evidence>
<keyword evidence="1" id="KW-0472">Membrane</keyword>
<dbReference type="Proteomes" id="UP000177067">
    <property type="component" value="Unassembled WGS sequence"/>
</dbReference>
<reference evidence="2 3" key="1">
    <citation type="journal article" date="2016" name="Nat. Commun.">
        <title>Thousands of microbial genomes shed light on interconnected biogeochemical processes in an aquifer system.</title>
        <authorList>
            <person name="Anantharaman K."/>
            <person name="Brown C.T."/>
            <person name="Hug L.A."/>
            <person name="Sharon I."/>
            <person name="Castelle C.J."/>
            <person name="Probst A.J."/>
            <person name="Thomas B.C."/>
            <person name="Singh A."/>
            <person name="Wilkins M.J."/>
            <person name="Karaoz U."/>
            <person name="Brodie E.L."/>
            <person name="Williams K.H."/>
            <person name="Hubbard S.S."/>
            <person name="Banfield J.F."/>
        </authorList>
    </citation>
    <scope>NUCLEOTIDE SEQUENCE [LARGE SCALE GENOMIC DNA]</scope>
</reference>
<name>A0A1F6LKC4_9BACT</name>
<comment type="caution">
    <text evidence="2">The sequence shown here is derived from an EMBL/GenBank/DDBJ whole genome shotgun (WGS) entry which is preliminary data.</text>
</comment>
<dbReference type="EMBL" id="MFPS01000006">
    <property type="protein sequence ID" value="OGH59779.1"/>
    <property type="molecule type" value="Genomic_DNA"/>
</dbReference>
<sequence length="217" mass="24248">MESENYQTRKLSSGQKVGFVLLMVFGILTLSMGALQMRNTIYNPFVIRPINYLSSQAFIDDSTRLQQMDTDNDSLTDFEELEFYNTSPYLPDTDSDGIDDNIEIENGTNPLCAEGTDCEILLDTNTPEEQIAVESPVSVESGAADFLDLLAESVSLSEQIPDEQLPDPDQLSIELETLMNSPELLRQILLSTGKITEEQLKNVTDEELLKLVKDINL</sequence>
<keyword evidence="1" id="KW-0812">Transmembrane</keyword>
<feature type="transmembrane region" description="Helical" evidence="1">
    <location>
        <begin position="17"/>
        <end position="35"/>
    </location>
</feature>
<dbReference type="AlphaFoldDB" id="A0A1F6LKC4"/>
<accession>A0A1F6LKC4</accession>
<proteinExistence type="predicted"/>
<protein>
    <submittedName>
        <fullName evidence="2">Uncharacterized protein</fullName>
    </submittedName>
</protein>
<gene>
    <name evidence="2" type="ORF">A2725_02050</name>
</gene>
<evidence type="ECO:0000313" key="3">
    <source>
        <dbReference type="Proteomes" id="UP000177067"/>
    </source>
</evidence>
<evidence type="ECO:0000256" key="1">
    <source>
        <dbReference type="SAM" id="Phobius"/>
    </source>
</evidence>